<dbReference type="GO" id="GO:0032259">
    <property type="term" value="P:methylation"/>
    <property type="evidence" value="ECO:0007669"/>
    <property type="project" value="UniProtKB-KW"/>
</dbReference>
<dbReference type="InterPro" id="IPR013977">
    <property type="entry name" value="GcvT_C"/>
</dbReference>
<dbReference type="Pfam" id="PF08669">
    <property type="entry name" value="GCV_T_C"/>
    <property type="match status" value="1"/>
</dbReference>
<dbReference type="AlphaFoldDB" id="A0A6M7UIW7"/>
<evidence type="ECO:0000256" key="2">
    <source>
        <dbReference type="ARBA" id="ARBA00012616"/>
    </source>
</evidence>
<dbReference type="PIRSF" id="PIRSF006487">
    <property type="entry name" value="GcvT"/>
    <property type="match status" value="1"/>
</dbReference>
<evidence type="ECO:0000259" key="8">
    <source>
        <dbReference type="Pfam" id="PF01571"/>
    </source>
</evidence>
<evidence type="ECO:0000313" key="11">
    <source>
        <dbReference type="Proteomes" id="UP000503339"/>
    </source>
</evidence>
<organism evidence="10 11">
    <name type="scientific">Mesorhizobium erdmanii</name>
    <dbReference type="NCBI Taxonomy" id="1777866"/>
    <lineage>
        <taxon>Bacteria</taxon>
        <taxon>Pseudomonadati</taxon>
        <taxon>Pseudomonadota</taxon>
        <taxon>Alphaproteobacteria</taxon>
        <taxon>Hyphomicrobiales</taxon>
        <taxon>Phyllobacteriaceae</taxon>
        <taxon>Mesorhizobium</taxon>
    </lineage>
</organism>
<dbReference type="EC" id="2.1.2.10" evidence="2"/>
<evidence type="ECO:0000256" key="7">
    <source>
        <dbReference type="PIRSR" id="PIRSR006487-1"/>
    </source>
</evidence>
<dbReference type="GO" id="GO:0008483">
    <property type="term" value="F:transaminase activity"/>
    <property type="evidence" value="ECO:0007669"/>
    <property type="project" value="UniProtKB-KW"/>
</dbReference>
<feature type="domain" description="Aminomethyltransferase C-terminal" evidence="9">
    <location>
        <begin position="282"/>
        <end position="358"/>
    </location>
</feature>
<comment type="similarity">
    <text evidence="1">Belongs to the GcvT family.</text>
</comment>
<dbReference type="NCBIfam" id="NF010093">
    <property type="entry name" value="PRK13579.1"/>
    <property type="match status" value="1"/>
</dbReference>
<evidence type="ECO:0000256" key="5">
    <source>
        <dbReference type="ARBA" id="ARBA00031395"/>
    </source>
</evidence>
<dbReference type="EMBL" id="CP033361">
    <property type="protein sequence ID" value="QKC77231.1"/>
    <property type="molecule type" value="Genomic_DNA"/>
</dbReference>
<dbReference type="RefSeq" id="WP_064988497.1">
    <property type="nucleotide sequence ID" value="NZ_CP033361.1"/>
</dbReference>
<dbReference type="InterPro" id="IPR027266">
    <property type="entry name" value="TrmE/GcvT-like"/>
</dbReference>
<evidence type="ECO:0000256" key="4">
    <source>
        <dbReference type="ARBA" id="ARBA00022679"/>
    </source>
</evidence>
<dbReference type="GO" id="GO:0008168">
    <property type="term" value="F:methyltransferase activity"/>
    <property type="evidence" value="ECO:0007669"/>
    <property type="project" value="UniProtKB-KW"/>
</dbReference>
<dbReference type="Gene3D" id="3.30.70.1400">
    <property type="entry name" value="Aminomethyltransferase beta-barrel domains"/>
    <property type="match status" value="1"/>
</dbReference>
<dbReference type="InterPro" id="IPR006222">
    <property type="entry name" value="GCVT_N"/>
</dbReference>
<keyword evidence="4 10" id="KW-0808">Transferase</keyword>
<gene>
    <name evidence="10" type="primary">gcvT</name>
    <name evidence="10" type="ORF">EB233_18420</name>
</gene>
<feature type="binding site" evidence="7">
    <location>
        <position position="195"/>
    </location>
    <ligand>
        <name>substrate</name>
    </ligand>
</feature>
<dbReference type="NCBIfam" id="NF001567">
    <property type="entry name" value="PRK00389.1"/>
    <property type="match status" value="1"/>
</dbReference>
<keyword evidence="3" id="KW-0032">Aminotransferase</keyword>
<dbReference type="InterPro" id="IPR029043">
    <property type="entry name" value="GcvT/YgfZ_C"/>
</dbReference>
<evidence type="ECO:0000256" key="1">
    <source>
        <dbReference type="ARBA" id="ARBA00008609"/>
    </source>
</evidence>
<dbReference type="PANTHER" id="PTHR43757:SF2">
    <property type="entry name" value="AMINOMETHYLTRANSFERASE, MITOCHONDRIAL"/>
    <property type="match status" value="1"/>
</dbReference>
<proteinExistence type="inferred from homology"/>
<feature type="domain" description="GCVT N-terminal" evidence="8">
    <location>
        <begin position="12"/>
        <end position="255"/>
    </location>
</feature>
<dbReference type="Proteomes" id="UP000503339">
    <property type="component" value="Chromosome"/>
</dbReference>
<evidence type="ECO:0000259" key="9">
    <source>
        <dbReference type="Pfam" id="PF08669"/>
    </source>
</evidence>
<dbReference type="GO" id="GO:0006546">
    <property type="term" value="P:glycine catabolic process"/>
    <property type="evidence" value="ECO:0007669"/>
    <property type="project" value="InterPro"/>
</dbReference>
<dbReference type="SUPFAM" id="SSF103025">
    <property type="entry name" value="Folate-binding domain"/>
    <property type="match status" value="1"/>
</dbReference>
<dbReference type="InterPro" id="IPR006223">
    <property type="entry name" value="GcvT"/>
</dbReference>
<keyword evidence="10" id="KW-0489">Methyltransferase</keyword>
<evidence type="ECO:0000256" key="3">
    <source>
        <dbReference type="ARBA" id="ARBA00022576"/>
    </source>
</evidence>
<dbReference type="Pfam" id="PF01571">
    <property type="entry name" value="GCV_T"/>
    <property type="match status" value="1"/>
</dbReference>
<reference evidence="10 11" key="1">
    <citation type="submission" date="2018-10" db="EMBL/GenBank/DDBJ databases">
        <authorList>
            <person name="Perry B.J."/>
            <person name="Sullivan J.T."/>
            <person name="Murphy R.J.T."/>
            <person name="Ramsay J.P."/>
            <person name="Ronson C.W."/>
        </authorList>
    </citation>
    <scope>NUCLEOTIDE SEQUENCE [LARGE SCALE GENOMIC DNA]</scope>
    <source>
        <strain evidence="10 11">NZP2014</strain>
    </source>
</reference>
<dbReference type="GO" id="GO:0005960">
    <property type="term" value="C:glycine cleavage complex"/>
    <property type="evidence" value="ECO:0007669"/>
    <property type="project" value="InterPro"/>
</dbReference>
<evidence type="ECO:0000256" key="6">
    <source>
        <dbReference type="ARBA" id="ARBA00047665"/>
    </source>
</evidence>
<dbReference type="Gene3D" id="2.40.30.110">
    <property type="entry name" value="Aminomethyltransferase beta-barrel domains"/>
    <property type="match status" value="1"/>
</dbReference>
<dbReference type="GO" id="GO:0004047">
    <property type="term" value="F:aminomethyltransferase activity"/>
    <property type="evidence" value="ECO:0007669"/>
    <property type="project" value="UniProtKB-EC"/>
</dbReference>
<dbReference type="SUPFAM" id="SSF101790">
    <property type="entry name" value="Aminomethyltransferase beta-barrel domain"/>
    <property type="match status" value="1"/>
</dbReference>
<name>A0A6M7UIW7_9HYPH</name>
<sequence>MTGDDSRHLPLEDIHAAAGARFGAFAGWSMPLTYPAGVMKEHLHTREHAGLFDISHMKLFEVGGPGAISLLSRACPLDAGALETSQSKLTFFLNEAGGILDDLIVTRLGDDRFMVVANAGNAIADEKHLRALAADFDVKVEPLDRVFLAIQGPEAWAALSRAGIETGSLLFMHGAEPRKNWFMSRSGYTGEDGFEIGLPEADARDLVGKLLEDERVLWIGLAARDSLRLEAGLCLHGQDITPETDAAAAALMWAIPRDVRASGTFIGADALRAAVERGPAQKRVGLKPEGRQPVRAGAALFDADGNPSGHVTSGGFGPSAGHPVAMGYVAAALAKPGTRIFAEVRGAKIPVDISSLPFTPHRYRKG</sequence>
<protein>
    <recommendedName>
        <fullName evidence="2">aminomethyltransferase</fullName>
        <ecNumber evidence="2">2.1.2.10</ecNumber>
    </recommendedName>
    <alternativeName>
        <fullName evidence="5">Glycine cleavage system T protein</fullName>
    </alternativeName>
</protein>
<accession>A0A6M7UIW7</accession>
<evidence type="ECO:0000313" key="10">
    <source>
        <dbReference type="EMBL" id="QKC77231.1"/>
    </source>
</evidence>
<dbReference type="Gene3D" id="4.10.1250.10">
    <property type="entry name" value="Aminomethyltransferase fragment"/>
    <property type="match status" value="1"/>
</dbReference>
<comment type="catalytic activity">
    <reaction evidence="6">
        <text>N(6)-[(R)-S(8)-aminomethyldihydrolipoyl]-L-lysyl-[protein] + (6S)-5,6,7,8-tetrahydrofolate = N(6)-[(R)-dihydrolipoyl]-L-lysyl-[protein] + (6R)-5,10-methylene-5,6,7,8-tetrahydrofolate + NH4(+)</text>
        <dbReference type="Rhea" id="RHEA:16945"/>
        <dbReference type="Rhea" id="RHEA-COMP:10475"/>
        <dbReference type="Rhea" id="RHEA-COMP:10492"/>
        <dbReference type="ChEBI" id="CHEBI:15636"/>
        <dbReference type="ChEBI" id="CHEBI:28938"/>
        <dbReference type="ChEBI" id="CHEBI:57453"/>
        <dbReference type="ChEBI" id="CHEBI:83100"/>
        <dbReference type="ChEBI" id="CHEBI:83143"/>
        <dbReference type="EC" id="2.1.2.10"/>
    </reaction>
</comment>
<dbReference type="PANTHER" id="PTHR43757">
    <property type="entry name" value="AMINOMETHYLTRANSFERASE"/>
    <property type="match status" value="1"/>
</dbReference>
<dbReference type="KEGG" id="merd:EB233_18420"/>
<dbReference type="NCBIfam" id="TIGR00528">
    <property type="entry name" value="gcvT"/>
    <property type="match status" value="1"/>
</dbReference>
<keyword evidence="11" id="KW-1185">Reference proteome</keyword>
<dbReference type="InterPro" id="IPR028896">
    <property type="entry name" value="GcvT/YgfZ/DmdA"/>
</dbReference>
<dbReference type="Gene3D" id="3.30.1360.120">
    <property type="entry name" value="Probable tRNA modification gtpase trme, domain 1"/>
    <property type="match status" value="1"/>
</dbReference>